<gene>
    <name evidence="4" type="ORF">HNQ38_000266</name>
</gene>
<protein>
    <submittedName>
        <fullName evidence="4">Flagellar basal-body rod protein FlgC</fullName>
    </submittedName>
</protein>
<dbReference type="AlphaFoldDB" id="A0A7W8FDY0"/>
<keyword evidence="4" id="KW-0969">Cilium</keyword>
<keyword evidence="4" id="KW-0966">Cell projection</keyword>
<evidence type="ECO:0000259" key="3">
    <source>
        <dbReference type="Pfam" id="PF06429"/>
    </source>
</evidence>
<feature type="domain" description="Flagellar basal body rod protein N-terminal" evidence="2">
    <location>
        <begin position="8"/>
        <end position="37"/>
    </location>
</feature>
<dbReference type="InterPro" id="IPR001444">
    <property type="entry name" value="Flag_bb_rod_N"/>
</dbReference>
<name>A0A7W8FDY0_9BACT</name>
<dbReference type="RefSeq" id="WP_183717486.1">
    <property type="nucleotide sequence ID" value="NZ_JACHGO010000001.1"/>
</dbReference>
<dbReference type="Proteomes" id="UP000539075">
    <property type="component" value="Unassembled WGS sequence"/>
</dbReference>
<reference evidence="4 5" key="1">
    <citation type="submission" date="2020-08" db="EMBL/GenBank/DDBJ databases">
        <title>Genomic Encyclopedia of Type Strains, Phase IV (KMG-IV): sequencing the most valuable type-strain genomes for metagenomic binning, comparative biology and taxonomic classification.</title>
        <authorList>
            <person name="Goeker M."/>
        </authorList>
    </citation>
    <scope>NUCLEOTIDE SEQUENCE [LARGE SCALE GENOMIC DNA]</scope>
    <source>
        <strain evidence="4 5">DSM 11275</strain>
    </source>
</reference>
<keyword evidence="4" id="KW-0282">Flagellum</keyword>
<dbReference type="InterPro" id="IPR002371">
    <property type="entry name" value="FlgK"/>
</dbReference>
<dbReference type="InterPro" id="IPR010930">
    <property type="entry name" value="Flg_bb/hook_C_dom"/>
</dbReference>
<evidence type="ECO:0000313" key="4">
    <source>
        <dbReference type="EMBL" id="MBB5142203.1"/>
    </source>
</evidence>
<dbReference type="PANTHER" id="PTHR30033">
    <property type="entry name" value="FLAGELLAR HOOK-ASSOCIATED PROTEIN 1"/>
    <property type="match status" value="1"/>
</dbReference>
<dbReference type="GO" id="GO:0044780">
    <property type="term" value="P:bacterial-type flagellum assembly"/>
    <property type="evidence" value="ECO:0007669"/>
    <property type="project" value="InterPro"/>
</dbReference>
<dbReference type="GO" id="GO:0009424">
    <property type="term" value="C:bacterial-type flagellum hook"/>
    <property type="evidence" value="ECO:0007669"/>
    <property type="project" value="InterPro"/>
</dbReference>
<evidence type="ECO:0000256" key="1">
    <source>
        <dbReference type="ARBA" id="ARBA00009677"/>
    </source>
</evidence>
<comment type="caution">
    <text evidence="4">The sequence shown here is derived from an EMBL/GenBank/DDBJ whole genome shotgun (WGS) entry which is preliminary data.</text>
</comment>
<feature type="domain" description="Flagellar basal-body/hook protein C-terminal" evidence="3">
    <location>
        <begin position="93"/>
        <end position="130"/>
    </location>
</feature>
<accession>A0A7W8FDY0</accession>
<evidence type="ECO:0000259" key="2">
    <source>
        <dbReference type="Pfam" id="PF00460"/>
    </source>
</evidence>
<dbReference type="EMBL" id="JACHGO010000001">
    <property type="protein sequence ID" value="MBB5142203.1"/>
    <property type="molecule type" value="Genomic_DNA"/>
</dbReference>
<dbReference type="Pfam" id="PF06429">
    <property type="entry name" value="Flg_bbr_C"/>
    <property type="match status" value="1"/>
</dbReference>
<dbReference type="GO" id="GO:0005198">
    <property type="term" value="F:structural molecule activity"/>
    <property type="evidence" value="ECO:0007669"/>
    <property type="project" value="InterPro"/>
</dbReference>
<keyword evidence="5" id="KW-1185">Reference proteome</keyword>
<comment type="similarity">
    <text evidence="1">Belongs to the flagella basal body rod proteins family.</text>
</comment>
<evidence type="ECO:0000313" key="5">
    <source>
        <dbReference type="Proteomes" id="UP000539075"/>
    </source>
</evidence>
<sequence length="133" mass="13468">MSSISTSMQLGASAMNTHSWGMAVTAHNVANVSTAGFEPQRAVYATGPAGQGVRLDAVLQGNGAPNAGSTPFSAAQAVYDVTSGLPLEATNPSGTDLGREMVSMITSQHAYKANAAVVRTGDAMLGTLLDIKA</sequence>
<proteinExistence type="inferred from homology"/>
<dbReference type="Pfam" id="PF00460">
    <property type="entry name" value="Flg_bb_rod"/>
    <property type="match status" value="1"/>
</dbReference>
<dbReference type="PANTHER" id="PTHR30033:SF1">
    <property type="entry name" value="FLAGELLAR HOOK-ASSOCIATED PROTEIN 1"/>
    <property type="match status" value="1"/>
</dbReference>
<organism evidence="4 5">
    <name type="scientific">Desulfovibrio intestinalis</name>
    <dbReference type="NCBI Taxonomy" id="58621"/>
    <lineage>
        <taxon>Bacteria</taxon>
        <taxon>Pseudomonadati</taxon>
        <taxon>Thermodesulfobacteriota</taxon>
        <taxon>Desulfovibrionia</taxon>
        <taxon>Desulfovibrionales</taxon>
        <taxon>Desulfovibrionaceae</taxon>
        <taxon>Desulfovibrio</taxon>
    </lineage>
</organism>